<dbReference type="EMBL" id="RBDY01000019">
    <property type="protein sequence ID" value="RKN18472.1"/>
    <property type="molecule type" value="Genomic_DNA"/>
</dbReference>
<feature type="transmembrane region" description="Helical" evidence="9">
    <location>
        <begin position="35"/>
        <end position="55"/>
    </location>
</feature>
<evidence type="ECO:0000256" key="4">
    <source>
        <dbReference type="ARBA" id="ARBA00022692"/>
    </source>
</evidence>
<dbReference type="RefSeq" id="WP_120698891.1">
    <property type="nucleotide sequence ID" value="NZ_RBDX01000022.1"/>
</dbReference>
<evidence type="ECO:0000256" key="7">
    <source>
        <dbReference type="ARBA" id="ARBA00023306"/>
    </source>
</evidence>
<protein>
    <submittedName>
        <fullName evidence="11">FtsQ-type POTRA domain-containing protein</fullName>
    </submittedName>
</protein>
<keyword evidence="4 9" id="KW-0812">Transmembrane</keyword>
<keyword evidence="3" id="KW-0132">Cell division</keyword>
<dbReference type="Proteomes" id="UP000275024">
    <property type="component" value="Unassembled WGS sequence"/>
</dbReference>
<dbReference type="GO" id="GO:0051301">
    <property type="term" value="P:cell division"/>
    <property type="evidence" value="ECO:0007669"/>
    <property type="project" value="UniProtKB-KW"/>
</dbReference>
<evidence type="ECO:0000256" key="3">
    <source>
        <dbReference type="ARBA" id="ARBA00022618"/>
    </source>
</evidence>
<dbReference type="PANTHER" id="PTHR37820:SF1">
    <property type="entry name" value="CELL DIVISION PROTEIN FTSQ"/>
    <property type="match status" value="1"/>
</dbReference>
<keyword evidence="13" id="KW-1185">Reference proteome</keyword>
<evidence type="ECO:0000256" key="1">
    <source>
        <dbReference type="ARBA" id="ARBA00004370"/>
    </source>
</evidence>
<feature type="compositionally biased region" description="Basic and acidic residues" evidence="8">
    <location>
        <begin position="10"/>
        <end position="20"/>
    </location>
</feature>
<evidence type="ECO:0000256" key="8">
    <source>
        <dbReference type="SAM" id="MobiDB-lite"/>
    </source>
</evidence>
<dbReference type="Pfam" id="PF03799">
    <property type="entry name" value="FtsQ_DivIB_C"/>
    <property type="match status" value="1"/>
</dbReference>
<keyword evidence="6 9" id="KW-0472">Membrane</keyword>
<dbReference type="InterPro" id="IPR050487">
    <property type="entry name" value="FtsQ_DivIB"/>
</dbReference>
<dbReference type="InterPro" id="IPR013685">
    <property type="entry name" value="POTRA_FtsQ_type"/>
</dbReference>
<dbReference type="AlphaFoldDB" id="A0A3A9W0Y7"/>
<comment type="caution">
    <text evidence="11">The sequence shown here is derived from an EMBL/GenBank/DDBJ whole genome shotgun (WGS) entry which is preliminary data.</text>
</comment>
<evidence type="ECO:0000259" key="10">
    <source>
        <dbReference type="PROSITE" id="PS51779"/>
    </source>
</evidence>
<dbReference type="Pfam" id="PF08478">
    <property type="entry name" value="POTRA_1"/>
    <property type="match status" value="1"/>
</dbReference>
<dbReference type="EMBL" id="RBDX01000022">
    <property type="protein sequence ID" value="RKN06103.1"/>
    <property type="molecule type" value="Genomic_DNA"/>
</dbReference>
<evidence type="ECO:0000256" key="9">
    <source>
        <dbReference type="SAM" id="Phobius"/>
    </source>
</evidence>
<evidence type="ECO:0000313" key="13">
    <source>
        <dbReference type="Proteomes" id="UP000268652"/>
    </source>
</evidence>
<dbReference type="PANTHER" id="PTHR37820">
    <property type="entry name" value="CELL DIVISION PROTEIN DIVIB"/>
    <property type="match status" value="1"/>
</dbReference>
<evidence type="ECO:0000313" key="12">
    <source>
        <dbReference type="EMBL" id="RKN18472.1"/>
    </source>
</evidence>
<evidence type="ECO:0000256" key="6">
    <source>
        <dbReference type="ARBA" id="ARBA00023136"/>
    </source>
</evidence>
<gene>
    <name evidence="12" type="ORF">D7318_21960</name>
    <name evidence="11" type="ORF">D7319_23100</name>
</gene>
<name>A0A3A9W0Y7_9ACTN</name>
<accession>A0A3A9W0Y7</accession>
<sequence>MAGATTAERGGLRRTSDSGRRPPTRRRRWFGRPRLLAVLIVMAALLGGFGTWALYGSDWLRVERVSVRWHEGPRVLTADQVLEVADVPVGSPMASLDKGAIGDRLLAELPRLASVDVVRGWPHGVALKVTERSPAVLIATGGAFREVDGEGVVFGERAEALPGVPLLELELTESPSLRRFGEDRVRAEAVSVVDALPGSVREDLRVVRVASFDAITLELSGDRVVRWGSAEDSDAKATALAAVMNAADGARHFDVSAPSAPAASGG</sequence>
<evidence type="ECO:0000256" key="5">
    <source>
        <dbReference type="ARBA" id="ARBA00022989"/>
    </source>
</evidence>
<dbReference type="InterPro" id="IPR034746">
    <property type="entry name" value="POTRA"/>
</dbReference>
<keyword evidence="5 9" id="KW-1133">Transmembrane helix</keyword>
<feature type="domain" description="POTRA" evidence="10">
    <location>
        <begin position="60"/>
        <end position="132"/>
    </location>
</feature>
<dbReference type="InterPro" id="IPR005548">
    <property type="entry name" value="Cell_div_FtsQ/DivIB_C"/>
</dbReference>
<evidence type="ECO:0000313" key="11">
    <source>
        <dbReference type="EMBL" id="RKN06103.1"/>
    </source>
</evidence>
<keyword evidence="2" id="KW-1003">Cell membrane</keyword>
<dbReference type="Proteomes" id="UP000268652">
    <property type="component" value="Unassembled WGS sequence"/>
</dbReference>
<dbReference type="PROSITE" id="PS51779">
    <property type="entry name" value="POTRA"/>
    <property type="match status" value="1"/>
</dbReference>
<organism evidence="11 14">
    <name type="scientific">Streptomyces radicis</name>
    <dbReference type="NCBI Taxonomy" id="1750517"/>
    <lineage>
        <taxon>Bacteria</taxon>
        <taxon>Bacillati</taxon>
        <taxon>Actinomycetota</taxon>
        <taxon>Actinomycetes</taxon>
        <taxon>Kitasatosporales</taxon>
        <taxon>Streptomycetaceae</taxon>
        <taxon>Streptomyces</taxon>
    </lineage>
</organism>
<dbReference type="Gene3D" id="3.10.20.310">
    <property type="entry name" value="membrane protein fhac"/>
    <property type="match status" value="1"/>
</dbReference>
<feature type="region of interest" description="Disordered" evidence="8">
    <location>
        <begin position="1"/>
        <end position="26"/>
    </location>
</feature>
<keyword evidence="7" id="KW-0131">Cell cycle</keyword>
<evidence type="ECO:0000256" key="2">
    <source>
        <dbReference type="ARBA" id="ARBA00022475"/>
    </source>
</evidence>
<reference evidence="13 14" key="1">
    <citation type="submission" date="2018-09" db="EMBL/GenBank/DDBJ databases">
        <title>Streptomyces sp. nov. DS1-2, an endophytic actinomycete isolated from roots of Dendrobium scabrilingue.</title>
        <authorList>
            <person name="Kuncharoen N."/>
            <person name="Kudo T."/>
            <person name="Ohkuma M."/>
            <person name="Yuki M."/>
            <person name="Tanasupawat S."/>
        </authorList>
    </citation>
    <scope>NUCLEOTIDE SEQUENCE [LARGE SCALE GENOMIC DNA]</scope>
    <source>
        <strain evidence="11 14">AZ1-7</strain>
        <strain evidence="12 13">DS1-2</strain>
    </source>
</reference>
<proteinExistence type="predicted"/>
<evidence type="ECO:0000313" key="14">
    <source>
        <dbReference type="Proteomes" id="UP000275024"/>
    </source>
</evidence>
<dbReference type="OrthoDB" id="9790760at2"/>
<dbReference type="GO" id="GO:0005886">
    <property type="term" value="C:plasma membrane"/>
    <property type="evidence" value="ECO:0007669"/>
    <property type="project" value="TreeGrafter"/>
</dbReference>
<comment type="subcellular location">
    <subcellularLocation>
        <location evidence="1">Membrane</location>
    </subcellularLocation>
</comment>